<keyword evidence="8" id="KW-1185">Reference proteome</keyword>
<dbReference type="PANTHER" id="PTHR30481">
    <property type="entry name" value="DNA ADENINE METHYLASE"/>
    <property type="match status" value="1"/>
</dbReference>
<dbReference type="STRING" id="521011.Mpal_0703"/>
<dbReference type="InterPro" id="IPR012263">
    <property type="entry name" value="M_m6A_EcoRV"/>
</dbReference>
<organism evidence="7 8">
    <name type="scientific">Methanosphaerula palustris (strain ATCC BAA-1556 / DSM 19958 / E1-9c)</name>
    <dbReference type="NCBI Taxonomy" id="521011"/>
    <lineage>
        <taxon>Archaea</taxon>
        <taxon>Methanobacteriati</taxon>
        <taxon>Methanobacteriota</taxon>
        <taxon>Stenosarchaea group</taxon>
        <taxon>Methanomicrobia</taxon>
        <taxon>Methanomicrobiales</taxon>
        <taxon>Methanoregulaceae</taxon>
        <taxon>Methanosphaerula</taxon>
    </lineage>
</organism>
<proteinExistence type="inferred from homology"/>
<dbReference type="GO" id="GO:0009007">
    <property type="term" value="F:site-specific DNA-methyltransferase (adenine-specific) activity"/>
    <property type="evidence" value="ECO:0007669"/>
    <property type="project" value="UniProtKB-EC"/>
</dbReference>
<evidence type="ECO:0000313" key="8">
    <source>
        <dbReference type="Proteomes" id="UP000002457"/>
    </source>
</evidence>
<protein>
    <recommendedName>
        <fullName evidence="2">site-specific DNA-methyltransferase (adenine-specific)</fullName>
        <ecNumber evidence="2">2.1.1.72</ecNumber>
    </recommendedName>
</protein>
<dbReference type="GeneID" id="7271849"/>
<dbReference type="Proteomes" id="UP000002457">
    <property type="component" value="Chromosome"/>
</dbReference>
<sequence length="325" mass="36957">MRPSKPGTCIIRPAVKPTAKPMARPFLKWAGGKTQLLDQLQRRLPGEIQQGEITHYLEPFVGGGAVFFAINQCYSFECSDICDINEELVLAYTVVKRDVEALIEVLDRMETEYYALDEAGRSGYFYQVREIFNAEKEGTCFDRYTRSWVDRAALLIFLNHTCFNGLYRVNAKGHFNVPFGRYRSPRILDAENLRLVSKVLERTAIHHGDFTGCEGMVNERTFVYLDPPYRPLNSTAQFTGYYRAGFNEGDQVRLAEFIGTLDRRGAKIMLSNSDPCNEDPDDTFFDTLYVGYTIDRVSAKRTINSNAGRRGAISELVITNYPPVI</sequence>
<reference evidence="7 8" key="1">
    <citation type="journal article" date="2015" name="Genome Announc.">
        <title>Complete Genome Sequence of Methanosphaerula palustris E1-9CT, a Hydrogenotrophic Methanogen Isolated from a Minerotrophic Fen Peatland.</title>
        <authorList>
            <person name="Cadillo-Quiroz H."/>
            <person name="Browne P."/>
            <person name="Kyrpides N."/>
            <person name="Woyke T."/>
            <person name="Goodwin L."/>
            <person name="Detter C."/>
            <person name="Yavitt J.B."/>
            <person name="Zinder S.H."/>
        </authorList>
    </citation>
    <scope>NUCLEOTIDE SEQUENCE [LARGE SCALE GENOMIC DNA]</scope>
    <source>
        <strain evidence="8">ATCC BAA-1556 / DSM 19958 / E1-9c</strain>
    </source>
</reference>
<evidence type="ECO:0000256" key="5">
    <source>
        <dbReference type="ARBA" id="ARBA00022691"/>
    </source>
</evidence>
<dbReference type="PROSITE" id="PS00092">
    <property type="entry name" value="N6_MTASE"/>
    <property type="match status" value="1"/>
</dbReference>
<dbReference type="AlphaFoldDB" id="B8GFM2"/>
<dbReference type="EMBL" id="CP001338">
    <property type="protein sequence ID" value="ACL16070.1"/>
    <property type="molecule type" value="Genomic_DNA"/>
</dbReference>
<gene>
    <name evidence="7" type="ordered locus">Mpal_0703</name>
</gene>
<keyword evidence="4 7" id="KW-0808">Transferase</keyword>
<dbReference type="EC" id="2.1.1.72" evidence="2"/>
<comment type="similarity">
    <text evidence="1">Belongs to the N(4)/N(6)-methyltransferase family.</text>
</comment>
<name>B8GFM2_METPE</name>
<evidence type="ECO:0000256" key="6">
    <source>
        <dbReference type="ARBA" id="ARBA00047942"/>
    </source>
</evidence>
<dbReference type="KEGG" id="mpl:Mpal_0703"/>
<evidence type="ECO:0000256" key="1">
    <source>
        <dbReference type="ARBA" id="ARBA00006594"/>
    </source>
</evidence>
<dbReference type="PANTHER" id="PTHR30481:SF3">
    <property type="entry name" value="DNA ADENINE METHYLASE"/>
    <property type="match status" value="1"/>
</dbReference>
<keyword evidence="5" id="KW-0949">S-adenosyl-L-methionine</keyword>
<dbReference type="Pfam" id="PF02086">
    <property type="entry name" value="MethyltransfD12"/>
    <property type="match status" value="1"/>
</dbReference>
<evidence type="ECO:0000256" key="4">
    <source>
        <dbReference type="ARBA" id="ARBA00022679"/>
    </source>
</evidence>
<dbReference type="InterPro" id="IPR023095">
    <property type="entry name" value="Ade_MeTrfase_dom_2"/>
</dbReference>
<dbReference type="Gene3D" id="3.40.50.150">
    <property type="entry name" value="Vaccinia Virus protein VP39"/>
    <property type="match status" value="1"/>
</dbReference>
<dbReference type="PIRSF" id="PIRSF000398">
    <property type="entry name" value="M_m6A_EcoRV"/>
    <property type="match status" value="1"/>
</dbReference>
<dbReference type="InterPro" id="IPR002052">
    <property type="entry name" value="DNA_methylase_N6_adenine_CS"/>
</dbReference>
<dbReference type="PRINTS" id="PR00505">
    <property type="entry name" value="D12N6MTFRASE"/>
</dbReference>
<dbReference type="HOGENOM" id="CLU_063430_0_0_2"/>
<dbReference type="Gene3D" id="1.10.1020.10">
    <property type="entry name" value="Adenine-specific Methyltransferase, Domain 2"/>
    <property type="match status" value="1"/>
</dbReference>
<evidence type="ECO:0000256" key="2">
    <source>
        <dbReference type="ARBA" id="ARBA00011900"/>
    </source>
</evidence>
<dbReference type="GO" id="GO:1904047">
    <property type="term" value="F:S-adenosyl-L-methionine binding"/>
    <property type="evidence" value="ECO:0007669"/>
    <property type="project" value="TreeGrafter"/>
</dbReference>
<dbReference type="SUPFAM" id="SSF53335">
    <property type="entry name" value="S-adenosyl-L-methionine-dependent methyltransferases"/>
    <property type="match status" value="1"/>
</dbReference>
<accession>B8GFM2</accession>
<dbReference type="GO" id="GO:0032259">
    <property type="term" value="P:methylation"/>
    <property type="evidence" value="ECO:0007669"/>
    <property type="project" value="UniProtKB-KW"/>
</dbReference>
<dbReference type="GO" id="GO:0043565">
    <property type="term" value="F:sequence-specific DNA binding"/>
    <property type="evidence" value="ECO:0007669"/>
    <property type="project" value="TreeGrafter"/>
</dbReference>
<dbReference type="OrthoDB" id="372040at2157"/>
<dbReference type="GO" id="GO:0009307">
    <property type="term" value="P:DNA restriction-modification system"/>
    <property type="evidence" value="ECO:0007669"/>
    <property type="project" value="InterPro"/>
</dbReference>
<dbReference type="InterPro" id="IPR012327">
    <property type="entry name" value="MeTrfase_D12"/>
</dbReference>
<evidence type="ECO:0000313" key="7">
    <source>
        <dbReference type="EMBL" id="ACL16070.1"/>
    </source>
</evidence>
<dbReference type="eggNOG" id="arCOG03416">
    <property type="taxonomic scope" value="Archaea"/>
</dbReference>
<dbReference type="RefSeq" id="WP_012617389.1">
    <property type="nucleotide sequence ID" value="NC_011832.1"/>
</dbReference>
<dbReference type="REBASE" id="19798">
    <property type="entry name" value="M.MpaEORF703P"/>
</dbReference>
<comment type="catalytic activity">
    <reaction evidence="6">
        <text>a 2'-deoxyadenosine in DNA + S-adenosyl-L-methionine = an N(6)-methyl-2'-deoxyadenosine in DNA + S-adenosyl-L-homocysteine + H(+)</text>
        <dbReference type="Rhea" id="RHEA:15197"/>
        <dbReference type="Rhea" id="RHEA-COMP:12418"/>
        <dbReference type="Rhea" id="RHEA-COMP:12419"/>
        <dbReference type="ChEBI" id="CHEBI:15378"/>
        <dbReference type="ChEBI" id="CHEBI:57856"/>
        <dbReference type="ChEBI" id="CHEBI:59789"/>
        <dbReference type="ChEBI" id="CHEBI:90615"/>
        <dbReference type="ChEBI" id="CHEBI:90616"/>
        <dbReference type="EC" id="2.1.1.72"/>
    </reaction>
</comment>
<evidence type="ECO:0000256" key="3">
    <source>
        <dbReference type="ARBA" id="ARBA00022603"/>
    </source>
</evidence>
<dbReference type="NCBIfam" id="TIGR00571">
    <property type="entry name" value="dam"/>
    <property type="match status" value="1"/>
</dbReference>
<dbReference type="GO" id="GO:0006298">
    <property type="term" value="P:mismatch repair"/>
    <property type="evidence" value="ECO:0007669"/>
    <property type="project" value="TreeGrafter"/>
</dbReference>
<dbReference type="InterPro" id="IPR029063">
    <property type="entry name" value="SAM-dependent_MTases_sf"/>
</dbReference>
<keyword evidence="3 7" id="KW-0489">Methyltransferase</keyword>